<evidence type="ECO:0000313" key="1">
    <source>
        <dbReference type="EMBL" id="GAU30221.1"/>
    </source>
</evidence>
<accession>A0A2Z6MEC9</accession>
<reference evidence="2" key="1">
    <citation type="journal article" date="2017" name="Front. Plant Sci.">
        <title>Climate Clever Clovers: New Paradigm to Reduce the Environmental Footprint of Ruminants by Breeding Low Methanogenic Forages Utilizing Haplotype Variation.</title>
        <authorList>
            <person name="Kaur P."/>
            <person name="Appels R."/>
            <person name="Bayer P.E."/>
            <person name="Keeble-Gagnere G."/>
            <person name="Wang J."/>
            <person name="Hirakawa H."/>
            <person name="Shirasawa K."/>
            <person name="Vercoe P."/>
            <person name="Stefanova K."/>
            <person name="Durmic Z."/>
            <person name="Nichols P."/>
            <person name="Revell C."/>
            <person name="Isobe S.N."/>
            <person name="Edwards D."/>
            <person name="Erskine W."/>
        </authorList>
    </citation>
    <scope>NUCLEOTIDE SEQUENCE [LARGE SCALE GENOMIC DNA]</scope>
    <source>
        <strain evidence="2">cv. Daliak</strain>
    </source>
</reference>
<proteinExistence type="predicted"/>
<dbReference type="Proteomes" id="UP000242715">
    <property type="component" value="Unassembled WGS sequence"/>
</dbReference>
<sequence length="88" mass="9771">MTANSTTLRAGPFISNIHTMEKKDPKENLKLKRASSNVDKMKIQTTSCEAENSKIPTSAAETAQHEIISFEISLSTIRLMKDIEQCTS</sequence>
<dbReference type="EMBL" id="DF973421">
    <property type="protein sequence ID" value="GAU30221.1"/>
    <property type="molecule type" value="Genomic_DNA"/>
</dbReference>
<gene>
    <name evidence="1" type="ORF">TSUD_67730</name>
</gene>
<evidence type="ECO:0000313" key="2">
    <source>
        <dbReference type="Proteomes" id="UP000242715"/>
    </source>
</evidence>
<name>A0A2Z6MEC9_TRISU</name>
<organism evidence="1 2">
    <name type="scientific">Trifolium subterraneum</name>
    <name type="common">Subterranean clover</name>
    <dbReference type="NCBI Taxonomy" id="3900"/>
    <lineage>
        <taxon>Eukaryota</taxon>
        <taxon>Viridiplantae</taxon>
        <taxon>Streptophyta</taxon>
        <taxon>Embryophyta</taxon>
        <taxon>Tracheophyta</taxon>
        <taxon>Spermatophyta</taxon>
        <taxon>Magnoliopsida</taxon>
        <taxon>eudicotyledons</taxon>
        <taxon>Gunneridae</taxon>
        <taxon>Pentapetalae</taxon>
        <taxon>rosids</taxon>
        <taxon>fabids</taxon>
        <taxon>Fabales</taxon>
        <taxon>Fabaceae</taxon>
        <taxon>Papilionoideae</taxon>
        <taxon>50 kb inversion clade</taxon>
        <taxon>NPAAA clade</taxon>
        <taxon>Hologalegina</taxon>
        <taxon>IRL clade</taxon>
        <taxon>Trifolieae</taxon>
        <taxon>Trifolium</taxon>
    </lineage>
</organism>
<dbReference type="AlphaFoldDB" id="A0A2Z6MEC9"/>
<protein>
    <submittedName>
        <fullName evidence="1">Uncharacterized protein</fullName>
    </submittedName>
</protein>
<keyword evidence="2" id="KW-1185">Reference proteome</keyword>